<evidence type="ECO:0000256" key="2">
    <source>
        <dbReference type="ARBA" id="ARBA00022496"/>
    </source>
</evidence>
<dbReference type="EMBL" id="JAQMWT010000130">
    <property type="protein sequence ID" value="KAJ8609806.1"/>
    <property type="molecule type" value="Genomic_DNA"/>
</dbReference>
<dbReference type="Pfam" id="PF01491">
    <property type="entry name" value="Frataxin_Cyay"/>
    <property type="match status" value="1"/>
</dbReference>
<evidence type="ECO:0000313" key="4">
    <source>
        <dbReference type="EMBL" id="KAJ8609806.1"/>
    </source>
</evidence>
<accession>A0AAD7UJX8</accession>
<proteinExistence type="inferred from homology"/>
<reference evidence="4" key="1">
    <citation type="submission" date="2023-01" db="EMBL/GenBank/DDBJ databases">
        <title>Metagenome sequencing of chrysophaentin producing Chrysophaeum taylorii.</title>
        <authorList>
            <person name="Davison J."/>
            <person name="Bewley C."/>
        </authorList>
    </citation>
    <scope>NUCLEOTIDE SEQUENCE</scope>
    <source>
        <strain evidence="4">NIES-1699</strain>
    </source>
</reference>
<dbReference type="GO" id="GO:0008198">
    <property type="term" value="F:ferrous iron binding"/>
    <property type="evidence" value="ECO:0007669"/>
    <property type="project" value="TreeGrafter"/>
</dbReference>
<gene>
    <name evidence="4" type="ORF">CTAYLR_007180</name>
</gene>
<dbReference type="GO" id="GO:0016226">
    <property type="term" value="P:iron-sulfur cluster assembly"/>
    <property type="evidence" value="ECO:0007669"/>
    <property type="project" value="InterPro"/>
</dbReference>
<keyword evidence="5" id="KW-1185">Reference proteome</keyword>
<evidence type="ECO:0000256" key="1">
    <source>
        <dbReference type="ARBA" id="ARBA00008183"/>
    </source>
</evidence>
<evidence type="ECO:0000256" key="3">
    <source>
        <dbReference type="ARBA" id="ARBA00023004"/>
    </source>
</evidence>
<dbReference type="GO" id="GO:0051537">
    <property type="term" value="F:2 iron, 2 sulfur cluster binding"/>
    <property type="evidence" value="ECO:0007669"/>
    <property type="project" value="TreeGrafter"/>
</dbReference>
<dbReference type="GO" id="GO:0006879">
    <property type="term" value="P:intracellular iron ion homeostasis"/>
    <property type="evidence" value="ECO:0007669"/>
    <property type="project" value="TreeGrafter"/>
</dbReference>
<comment type="similarity">
    <text evidence="1">Belongs to the frataxin family.</text>
</comment>
<name>A0AAD7UJX8_9STRA</name>
<dbReference type="InterPro" id="IPR036524">
    <property type="entry name" value="Frataxin/CyaY_sf"/>
</dbReference>
<keyword evidence="2" id="KW-0406">Ion transport</keyword>
<dbReference type="PROSITE" id="PS01344">
    <property type="entry name" value="FRATAXIN_1"/>
    <property type="match status" value="1"/>
</dbReference>
<keyword evidence="3" id="KW-0408">Iron</keyword>
<dbReference type="GO" id="GO:0004322">
    <property type="term" value="F:ferroxidase activity"/>
    <property type="evidence" value="ECO:0007669"/>
    <property type="project" value="TreeGrafter"/>
</dbReference>
<organism evidence="4 5">
    <name type="scientific">Chrysophaeum taylorii</name>
    <dbReference type="NCBI Taxonomy" id="2483200"/>
    <lineage>
        <taxon>Eukaryota</taxon>
        <taxon>Sar</taxon>
        <taxon>Stramenopiles</taxon>
        <taxon>Ochrophyta</taxon>
        <taxon>Pelagophyceae</taxon>
        <taxon>Pelagomonadales</taxon>
        <taxon>Pelagomonadaceae</taxon>
        <taxon>Chrysophaeum</taxon>
    </lineage>
</organism>
<sequence>MLRRAVRVTAIRTNFHATADDTLEAVLNGAIALEATTDLDSELSSGVLTLRRDAQTWVLNKQSPNQQLWLSSPYSGPARFELSDGAWRHTRDGSCLRDLLKHELGLEYD</sequence>
<keyword evidence="2" id="KW-0410">Iron transport</keyword>
<comment type="caution">
    <text evidence="4">The sequence shown here is derived from an EMBL/GenBank/DDBJ whole genome shotgun (WGS) entry which is preliminary data.</text>
</comment>
<dbReference type="Proteomes" id="UP001230188">
    <property type="component" value="Unassembled WGS sequence"/>
</dbReference>
<dbReference type="InterPro" id="IPR020895">
    <property type="entry name" value="Frataxin_CS"/>
</dbReference>
<dbReference type="SMART" id="SM01219">
    <property type="entry name" value="Frataxin_Cyay"/>
    <property type="match status" value="1"/>
</dbReference>
<dbReference type="InterPro" id="IPR002908">
    <property type="entry name" value="Frataxin/CyaY"/>
</dbReference>
<dbReference type="AlphaFoldDB" id="A0AAD7UJX8"/>
<evidence type="ECO:0008006" key="6">
    <source>
        <dbReference type="Google" id="ProtNLM"/>
    </source>
</evidence>
<protein>
    <recommendedName>
        <fullName evidence="6">Ferroxidase</fullName>
    </recommendedName>
</protein>
<dbReference type="GO" id="GO:0034986">
    <property type="term" value="F:iron chaperone activity"/>
    <property type="evidence" value="ECO:0007669"/>
    <property type="project" value="TreeGrafter"/>
</dbReference>
<keyword evidence="2" id="KW-0813">Transport</keyword>
<dbReference type="GO" id="GO:0006826">
    <property type="term" value="P:iron ion transport"/>
    <property type="evidence" value="ECO:0007669"/>
    <property type="project" value="UniProtKB-KW"/>
</dbReference>
<dbReference type="SUPFAM" id="SSF55387">
    <property type="entry name" value="Frataxin/Nqo15-like"/>
    <property type="match status" value="1"/>
</dbReference>
<dbReference type="PANTHER" id="PTHR16821:SF2">
    <property type="entry name" value="FRATAXIN, MITOCHONDRIAL"/>
    <property type="match status" value="1"/>
</dbReference>
<dbReference type="GO" id="GO:0005739">
    <property type="term" value="C:mitochondrion"/>
    <property type="evidence" value="ECO:0007669"/>
    <property type="project" value="TreeGrafter"/>
</dbReference>
<dbReference type="Gene3D" id="3.30.920.10">
    <property type="entry name" value="Frataxin/CyaY"/>
    <property type="match status" value="1"/>
</dbReference>
<dbReference type="PROSITE" id="PS50810">
    <property type="entry name" value="FRATAXIN_2"/>
    <property type="match status" value="1"/>
</dbReference>
<evidence type="ECO:0000313" key="5">
    <source>
        <dbReference type="Proteomes" id="UP001230188"/>
    </source>
</evidence>
<dbReference type="NCBIfam" id="TIGR03421">
    <property type="entry name" value="FeS_CyaY"/>
    <property type="match status" value="1"/>
</dbReference>
<dbReference type="PANTHER" id="PTHR16821">
    <property type="entry name" value="FRATAXIN"/>
    <property type="match status" value="1"/>
</dbReference>
<dbReference type="GO" id="GO:0008199">
    <property type="term" value="F:ferric iron binding"/>
    <property type="evidence" value="ECO:0007669"/>
    <property type="project" value="InterPro"/>
</dbReference>